<dbReference type="PROSITE" id="PS00070">
    <property type="entry name" value="ALDEHYDE_DEHYDR_CYS"/>
    <property type="match status" value="1"/>
</dbReference>
<feature type="active site" evidence="2">
    <location>
        <position position="259"/>
    </location>
</feature>
<accession>A0ABU8WJL1</accession>
<dbReference type="InterPro" id="IPR029510">
    <property type="entry name" value="Ald_DH_CS_GLU"/>
</dbReference>
<dbReference type="InterPro" id="IPR016160">
    <property type="entry name" value="Ald_DH_CS_CYS"/>
</dbReference>
<keyword evidence="6" id="KW-1185">Reference proteome</keyword>
<evidence type="ECO:0000256" key="2">
    <source>
        <dbReference type="PROSITE-ProRule" id="PRU10007"/>
    </source>
</evidence>
<organism evidence="5 6">
    <name type="scientific">Variovorax rhizosphaerae</name>
    <dbReference type="NCBI Taxonomy" id="1836200"/>
    <lineage>
        <taxon>Bacteria</taxon>
        <taxon>Pseudomonadati</taxon>
        <taxon>Pseudomonadota</taxon>
        <taxon>Betaproteobacteria</taxon>
        <taxon>Burkholderiales</taxon>
        <taxon>Comamonadaceae</taxon>
        <taxon>Variovorax</taxon>
    </lineage>
</organism>
<dbReference type="RefSeq" id="WP_340342133.1">
    <property type="nucleotide sequence ID" value="NZ_JBBKZT010000004.1"/>
</dbReference>
<proteinExistence type="inferred from homology"/>
<name>A0ABU8WJL1_9BURK</name>
<dbReference type="Proteomes" id="UP001385892">
    <property type="component" value="Unassembled WGS sequence"/>
</dbReference>
<evidence type="ECO:0000259" key="4">
    <source>
        <dbReference type="Pfam" id="PF00171"/>
    </source>
</evidence>
<reference evidence="5 6" key="1">
    <citation type="submission" date="2024-03" db="EMBL/GenBank/DDBJ databases">
        <title>Novel species of the genus Variovorax.</title>
        <authorList>
            <person name="Liu Q."/>
            <person name="Xin Y.-H."/>
        </authorList>
    </citation>
    <scope>NUCLEOTIDE SEQUENCE [LARGE SCALE GENOMIC DNA]</scope>
    <source>
        <strain evidence="5 6">KACC 18900</strain>
    </source>
</reference>
<sequence>MHENQLPATPRRFQMFIDGRWTDGHGNQLTTRHSPGHGTPVAQWPAGTAQDAKDAIRAARTAFDTGPWPRMPAAERAKVLFKVADLIEQNVDELGLIECLETGKPITQAKGEIRGAADVWRFAAGASRSMAGETLNNLGDRLLALVLRQPLGVIGVITPWNFPFFILAERLPFLLAAGCTAVVKPSEATSGTTLRLGELLQQAGLPDGVVNLVSGHGSEVGQVLLDSDLVDMVSVTGSTGTGRKAIQASVGNIKKLGLELGGKNPHVVFADANLDDAADGVAFGMAFNAGQCCVGASRLVVHRSIAEVFTQKLAAKMRRIVVGDPLDPATQVGALFDEAHMHKVLSYIDGGVALGATVVAGGGRTGCEKGNFVQPTLLTNVTAEMPLLRDEIFGPVLAVIPFDTFEDAIRIANDTEFGLSASIWTQDVNLALRAMREVQAGRVWINTTLDNGPEAPMGGMKQSGIGRDAGLAGIEEYTEVKTAHINLQPRTHWIGASDGL</sequence>
<dbReference type="Pfam" id="PF00171">
    <property type="entry name" value="Aldedh"/>
    <property type="match status" value="1"/>
</dbReference>
<dbReference type="PROSITE" id="PS00687">
    <property type="entry name" value="ALDEHYDE_DEHYDR_GLU"/>
    <property type="match status" value="1"/>
</dbReference>
<comment type="caution">
    <text evidence="5">The sequence shown here is derived from an EMBL/GenBank/DDBJ whole genome shotgun (WGS) entry which is preliminary data.</text>
</comment>
<evidence type="ECO:0000313" key="5">
    <source>
        <dbReference type="EMBL" id="MEJ8846983.1"/>
    </source>
</evidence>
<dbReference type="InterPro" id="IPR016161">
    <property type="entry name" value="Ald_DH/histidinol_DH"/>
</dbReference>
<dbReference type="EMBL" id="JBBKZT010000004">
    <property type="protein sequence ID" value="MEJ8846983.1"/>
    <property type="molecule type" value="Genomic_DNA"/>
</dbReference>
<evidence type="ECO:0000256" key="3">
    <source>
        <dbReference type="RuleBase" id="RU003345"/>
    </source>
</evidence>
<evidence type="ECO:0000313" key="6">
    <source>
        <dbReference type="Proteomes" id="UP001385892"/>
    </source>
</evidence>
<gene>
    <name evidence="5" type="ORF">WKW82_10000</name>
</gene>
<keyword evidence="1 3" id="KW-0560">Oxidoreductase</keyword>
<dbReference type="SUPFAM" id="SSF53720">
    <property type="entry name" value="ALDH-like"/>
    <property type="match status" value="1"/>
</dbReference>
<dbReference type="PANTHER" id="PTHR11699">
    <property type="entry name" value="ALDEHYDE DEHYDROGENASE-RELATED"/>
    <property type="match status" value="1"/>
</dbReference>
<dbReference type="InterPro" id="IPR016162">
    <property type="entry name" value="Ald_DH_N"/>
</dbReference>
<dbReference type="InterPro" id="IPR016163">
    <property type="entry name" value="Ald_DH_C"/>
</dbReference>
<feature type="domain" description="Aldehyde dehydrogenase" evidence="4">
    <location>
        <begin position="21"/>
        <end position="482"/>
    </location>
</feature>
<dbReference type="Gene3D" id="3.40.309.10">
    <property type="entry name" value="Aldehyde Dehydrogenase, Chain A, domain 2"/>
    <property type="match status" value="1"/>
</dbReference>
<evidence type="ECO:0000256" key="1">
    <source>
        <dbReference type="ARBA" id="ARBA00023002"/>
    </source>
</evidence>
<comment type="similarity">
    <text evidence="3">Belongs to the aldehyde dehydrogenase family.</text>
</comment>
<protein>
    <submittedName>
        <fullName evidence="5">Aldehyde dehydrogenase family protein</fullName>
    </submittedName>
</protein>
<dbReference type="InterPro" id="IPR015590">
    <property type="entry name" value="Aldehyde_DH_dom"/>
</dbReference>
<dbReference type="Gene3D" id="3.40.605.10">
    <property type="entry name" value="Aldehyde Dehydrogenase, Chain A, domain 1"/>
    <property type="match status" value="1"/>
</dbReference>